<evidence type="ECO:0000313" key="1">
    <source>
        <dbReference type="EMBL" id="NQX50724.1"/>
    </source>
</evidence>
<dbReference type="EMBL" id="JABNND010000007">
    <property type="protein sequence ID" value="NQX50724.1"/>
    <property type="molecule type" value="Genomic_DNA"/>
</dbReference>
<proteinExistence type="predicted"/>
<organism evidence="1 2">
    <name type="scientific">Bifidobacterium longum subsp. infantis</name>
    <dbReference type="NCBI Taxonomy" id="1682"/>
    <lineage>
        <taxon>Bacteria</taxon>
        <taxon>Bacillati</taxon>
        <taxon>Actinomycetota</taxon>
        <taxon>Actinomycetes</taxon>
        <taxon>Bifidobacteriales</taxon>
        <taxon>Bifidobacteriaceae</taxon>
        <taxon>Bifidobacterium</taxon>
    </lineage>
</organism>
<comment type="caution">
    <text evidence="1">The sequence shown here is derived from an EMBL/GenBank/DDBJ whole genome shotgun (WGS) entry which is preliminary data.</text>
</comment>
<sequence length="134" mass="14982">MKCEQCGAEFQSSGRGKRQRYCSKKCRNRADYLRRKSGIPSPDPHPMAKTTPVIDKNEFDRMMDGSMADILRHQRDVLQKAMDDPATRTSDLPALSRQIIAICEKLDSLSGGDLLFDEMGDTEEVADDIGTSIV</sequence>
<accession>A0A7D5CBM6</accession>
<gene>
    <name evidence="1" type="ORF">HNS28_04455</name>
</gene>
<dbReference type="AlphaFoldDB" id="A0A7D5CBM6"/>
<dbReference type="Proteomes" id="UP000551316">
    <property type="component" value="Unassembled WGS sequence"/>
</dbReference>
<dbReference type="RefSeq" id="WP_032744119.1">
    <property type="nucleotide sequence ID" value="NZ_CP054425.1"/>
</dbReference>
<name>A0A7D5CBM6_BIFLI</name>
<protein>
    <submittedName>
        <fullName evidence="1">Uncharacterized protein</fullName>
    </submittedName>
</protein>
<evidence type="ECO:0000313" key="2">
    <source>
        <dbReference type="Proteomes" id="UP000551316"/>
    </source>
</evidence>
<reference evidence="1 2" key="1">
    <citation type="submission" date="2020-05" db="EMBL/GenBank/DDBJ databases">
        <title>Draft Genome Sequence of Bifidobacterium longum subsp. Infantis BI-G201, a Commercialization Strain.</title>
        <authorList>
            <person name="Song J."/>
            <person name="Xu Y."/>
            <person name="Han D."/>
            <person name="Teng Q."/>
            <person name="Jiang D."/>
            <person name="Liu Q."/>
        </authorList>
    </citation>
    <scope>NUCLEOTIDE SEQUENCE [LARGE SCALE GENOMIC DNA]</scope>
    <source>
        <strain evidence="1 2">BI-G201</strain>
    </source>
</reference>